<organism evidence="2 3">
    <name type="scientific">Kibdelosporangium lantanae</name>
    <dbReference type="NCBI Taxonomy" id="1497396"/>
    <lineage>
        <taxon>Bacteria</taxon>
        <taxon>Bacillati</taxon>
        <taxon>Actinomycetota</taxon>
        <taxon>Actinomycetes</taxon>
        <taxon>Pseudonocardiales</taxon>
        <taxon>Pseudonocardiaceae</taxon>
        <taxon>Kibdelosporangium</taxon>
    </lineage>
</organism>
<reference evidence="3" key="1">
    <citation type="journal article" date="2019" name="Int. J. Syst. Evol. Microbiol.">
        <title>The Global Catalogue of Microorganisms (GCM) 10K type strain sequencing project: providing services to taxonomists for standard genome sequencing and annotation.</title>
        <authorList>
            <consortium name="The Broad Institute Genomics Platform"/>
            <consortium name="The Broad Institute Genome Sequencing Center for Infectious Disease"/>
            <person name="Wu L."/>
            <person name="Ma J."/>
        </authorList>
    </citation>
    <scope>NUCLEOTIDE SEQUENCE [LARGE SCALE GENOMIC DNA]</scope>
    <source>
        <strain evidence="3">JCM 31486</strain>
    </source>
</reference>
<feature type="non-terminal residue" evidence="2">
    <location>
        <position position="519"/>
    </location>
</feature>
<name>A0ABW3MAU9_9PSEU</name>
<proteinExistence type="predicted"/>
<dbReference type="EMBL" id="JBHTIS010000797">
    <property type="protein sequence ID" value="MFD1046804.1"/>
    <property type="molecule type" value="Genomic_DNA"/>
</dbReference>
<evidence type="ECO:0000313" key="2">
    <source>
        <dbReference type="EMBL" id="MFD1046804.1"/>
    </source>
</evidence>
<comment type="caution">
    <text evidence="2">The sequence shown here is derived from an EMBL/GenBank/DDBJ whole genome shotgun (WGS) entry which is preliminary data.</text>
</comment>
<evidence type="ECO:0008006" key="4">
    <source>
        <dbReference type="Google" id="ProtNLM"/>
    </source>
</evidence>
<protein>
    <recommendedName>
        <fullName evidence="4">PA14 domain-containing protein</fullName>
    </recommendedName>
</protein>
<evidence type="ECO:0000256" key="1">
    <source>
        <dbReference type="SAM" id="MobiDB-lite"/>
    </source>
</evidence>
<accession>A0ABW3MAU9</accession>
<gene>
    <name evidence="2" type="ORF">ACFQ1S_15230</name>
</gene>
<dbReference type="Proteomes" id="UP001597045">
    <property type="component" value="Unassembled WGS sequence"/>
</dbReference>
<keyword evidence="3" id="KW-1185">Reference proteome</keyword>
<sequence length="519" mass="54306">MTWRAALAASSEPGGPGDKPGLNFGLSAPDEGDRNQWKKFANRPELRVTYDFPPSVPTGLDVAANVACPGKPNYVRDTTPTVYASAVDNNPDKLPVGLHFEVHNSPSNGTAQRYNETAVSAASGVKTAWTTNAANSNIKAGLPQGNYALRVRASSLSPDTADELSGFSPWYYFSIDYAPPTSVPTIASLDYPNNYWGAPQNAPGVITLTGSTDTAAFTYSFDTSGGEPLPTDTMCAYTTTPTKAGGMITAADGKANVTVPSTLLPGYHTMFVKAFDDAHNVTAQSAGYVFYVSPIFAGTGVTQIEGESIVPGQPETQGDPGYNNGHGYPVYVETSNRTPLSGGKQSYLAVTAGTAQAPARFDYRFNASLNAYYALGVQITTQVHHGILAFELDGTPIKLNGAEVVADGYSPAKASKYVPLGGARLLPGPHTITLKVIGANASSVDYVYNGQYGDITISNLHDHGHSAAVDFFTVVPINNVTYASFQDALNNDGIGSDGVVADIGPSASDSALSLQALAA</sequence>
<evidence type="ECO:0000313" key="3">
    <source>
        <dbReference type="Proteomes" id="UP001597045"/>
    </source>
</evidence>
<feature type="region of interest" description="Disordered" evidence="1">
    <location>
        <begin position="1"/>
        <end position="33"/>
    </location>
</feature>